<reference evidence="1" key="1">
    <citation type="journal article" date="2018" name="PLoS Negl. Trop. Dis.">
        <title>Sialome diversity of ticks revealed by RNAseq of single tick salivary glands.</title>
        <authorList>
            <person name="Perner J."/>
            <person name="Kropackova S."/>
            <person name="Kopacek P."/>
            <person name="Ribeiro J.M."/>
        </authorList>
    </citation>
    <scope>NUCLEOTIDE SEQUENCE</scope>
    <source>
        <strain evidence="1">Siblings of single egg batch collected in Ceske Budejovice</strain>
        <tissue evidence="1">Salivary glands</tissue>
    </source>
</reference>
<dbReference type="PANTHER" id="PTHR47679:SF2">
    <property type="entry name" value="C-TERMINAL OF ROC (COR) DOMAIN-CONTAINING PROTEIN"/>
    <property type="match status" value="1"/>
</dbReference>
<dbReference type="Gene3D" id="3.80.10.10">
    <property type="entry name" value="Ribonuclease Inhibitor"/>
    <property type="match status" value="3"/>
</dbReference>
<name>A0A147BBQ4_IXORI</name>
<dbReference type="AlphaFoldDB" id="A0A147BBQ4"/>
<sequence>MLGGEWQKLKDYCAQVGKLLHKEQNAQQIYMILHNIKGAGCDRPCTQSDTQYCHILNNLGFWNEFLRLCRVEVKEVAPGVLGTDTLHWSLPSVSEVMHRQARILLHRLLKEHRCIRELKAFVAYKDTELFFDALQLNKNLRRLELCQSNETRTEDISRHMVAAIGTLTGLEDLVLKGVWLSEAAITLLVAAFENMPRLRSCSVSLDSALVHGADVLIRNLKRSKTIKALHLTGWRPCDGEGAVLGEYLAEHDILEELVLEPIYWNPLNRKELGPVLDALATNRALRKLHLDSNFFGPSQGPLLSRVMSVNNTLRSYRSSGQKCALEADSLAEIIQNNNGLVELAMENVIVAGVEQLAAAIRTNLMMRRLSLCWSELSLEDITKLCEALAENRSLQMVTGEDVDEKLVADIHKVLLETGTSQRIKIKSVIKSPSVLQHALESCHELTEVSYYNTAATPDGTCLTSIYELDSDHDSYESQGTPDPEQSALSCLNLCSHLVKLEVKLEHKMRKGCAEPLAQFLSSTEMLKHAELDFPTTFAATEALLGALSRNKSISTLTLSRWSFRRCHLEHFAEILERNRTLNYLKLGDALSTFLLKVLSTRMASNKFLISIKHCNCNLDDEEWMFRVRNVLRRNFSLLQLAAHFVMGTHDRRCGEAFEQVSRSAALSDEVQRLASESEVDAKQRIQTSSTYLDVNFLAVAGVVKDSLVCEGGSKGQTQLDQIGLDNWLRVRSYLMLADIRDIPAVVRRSNC</sequence>
<dbReference type="EMBL" id="GEGO01007512">
    <property type="protein sequence ID" value="JAR87892.1"/>
    <property type="molecule type" value="Transcribed_RNA"/>
</dbReference>
<accession>A0A147BBQ4</accession>
<organism evidence="1">
    <name type="scientific">Ixodes ricinus</name>
    <name type="common">Common tick</name>
    <name type="synonym">Acarus ricinus</name>
    <dbReference type="NCBI Taxonomy" id="34613"/>
    <lineage>
        <taxon>Eukaryota</taxon>
        <taxon>Metazoa</taxon>
        <taxon>Ecdysozoa</taxon>
        <taxon>Arthropoda</taxon>
        <taxon>Chelicerata</taxon>
        <taxon>Arachnida</taxon>
        <taxon>Acari</taxon>
        <taxon>Parasitiformes</taxon>
        <taxon>Ixodida</taxon>
        <taxon>Ixodoidea</taxon>
        <taxon>Ixodidae</taxon>
        <taxon>Ixodinae</taxon>
        <taxon>Ixodes</taxon>
    </lineage>
</organism>
<dbReference type="PANTHER" id="PTHR47679">
    <property type="entry name" value="PROTEIN TORNADO 1"/>
    <property type="match status" value="1"/>
</dbReference>
<dbReference type="SUPFAM" id="SSF52047">
    <property type="entry name" value="RNI-like"/>
    <property type="match status" value="2"/>
</dbReference>
<evidence type="ECO:0000313" key="1">
    <source>
        <dbReference type="EMBL" id="JAR87892.1"/>
    </source>
</evidence>
<protein>
    <submittedName>
        <fullName evidence="1">Putative ran gtpase-activating protein</fullName>
    </submittedName>
</protein>
<proteinExistence type="predicted"/>
<dbReference type="InterPro" id="IPR032675">
    <property type="entry name" value="LRR_dom_sf"/>
</dbReference>